<dbReference type="Proteomes" id="UP000053989">
    <property type="component" value="Unassembled WGS sequence"/>
</dbReference>
<gene>
    <name evidence="1" type="ORF">SCLCIDRAFT_1093242</name>
</gene>
<keyword evidence="2" id="KW-1185">Reference proteome</keyword>
<accession>A0A0C3DQ59</accession>
<evidence type="ECO:0000313" key="2">
    <source>
        <dbReference type="Proteomes" id="UP000053989"/>
    </source>
</evidence>
<evidence type="ECO:0000313" key="1">
    <source>
        <dbReference type="EMBL" id="KIM58334.1"/>
    </source>
</evidence>
<reference evidence="2" key="2">
    <citation type="submission" date="2015-01" db="EMBL/GenBank/DDBJ databases">
        <title>Evolutionary Origins and Diversification of the Mycorrhizal Mutualists.</title>
        <authorList>
            <consortium name="DOE Joint Genome Institute"/>
            <consortium name="Mycorrhizal Genomics Consortium"/>
            <person name="Kohler A."/>
            <person name="Kuo A."/>
            <person name="Nagy L.G."/>
            <person name="Floudas D."/>
            <person name="Copeland A."/>
            <person name="Barry K.W."/>
            <person name="Cichocki N."/>
            <person name="Veneault-Fourrey C."/>
            <person name="LaButti K."/>
            <person name="Lindquist E.A."/>
            <person name="Lipzen A."/>
            <person name="Lundell T."/>
            <person name="Morin E."/>
            <person name="Murat C."/>
            <person name="Riley R."/>
            <person name="Ohm R."/>
            <person name="Sun H."/>
            <person name="Tunlid A."/>
            <person name="Henrissat B."/>
            <person name="Grigoriev I.V."/>
            <person name="Hibbett D.S."/>
            <person name="Martin F."/>
        </authorList>
    </citation>
    <scope>NUCLEOTIDE SEQUENCE [LARGE SCALE GENOMIC DNA]</scope>
    <source>
        <strain evidence="2">Foug A</strain>
    </source>
</reference>
<sequence length="161" mass="18061">MRPTRSREPRECTGQLPTDSHVAVRTSTLFPPVTEPSHLCARKCVLSAGMVISYRTIAAYVDRHFMHHRFSSRGFTGNLGTPYLGCFSWWNMKNAWWVTYLGQGRLNYSSHTTTKKLSQGRNKGQWSGVLLVGLTGLQTRDRQRFDSTPGLAVLGLSGLQT</sequence>
<dbReference type="HOGENOM" id="CLU_1644727_0_0_1"/>
<dbReference type="EMBL" id="KN822087">
    <property type="protein sequence ID" value="KIM58334.1"/>
    <property type="molecule type" value="Genomic_DNA"/>
</dbReference>
<proteinExistence type="predicted"/>
<dbReference type="AlphaFoldDB" id="A0A0C3DQ59"/>
<reference evidence="1 2" key="1">
    <citation type="submission" date="2014-04" db="EMBL/GenBank/DDBJ databases">
        <authorList>
            <consortium name="DOE Joint Genome Institute"/>
            <person name="Kuo A."/>
            <person name="Kohler A."/>
            <person name="Nagy L.G."/>
            <person name="Floudas D."/>
            <person name="Copeland A."/>
            <person name="Barry K.W."/>
            <person name="Cichocki N."/>
            <person name="Veneault-Fourrey C."/>
            <person name="LaButti K."/>
            <person name="Lindquist E.A."/>
            <person name="Lipzen A."/>
            <person name="Lundell T."/>
            <person name="Morin E."/>
            <person name="Murat C."/>
            <person name="Sun H."/>
            <person name="Tunlid A."/>
            <person name="Henrissat B."/>
            <person name="Grigoriev I.V."/>
            <person name="Hibbett D.S."/>
            <person name="Martin F."/>
            <person name="Nordberg H.P."/>
            <person name="Cantor M.N."/>
            <person name="Hua S.X."/>
        </authorList>
    </citation>
    <scope>NUCLEOTIDE SEQUENCE [LARGE SCALE GENOMIC DNA]</scope>
    <source>
        <strain evidence="1 2">Foug A</strain>
    </source>
</reference>
<organism evidence="1 2">
    <name type="scientific">Scleroderma citrinum Foug A</name>
    <dbReference type="NCBI Taxonomy" id="1036808"/>
    <lineage>
        <taxon>Eukaryota</taxon>
        <taxon>Fungi</taxon>
        <taxon>Dikarya</taxon>
        <taxon>Basidiomycota</taxon>
        <taxon>Agaricomycotina</taxon>
        <taxon>Agaricomycetes</taxon>
        <taxon>Agaricomycetidae</taxon>
        <taxon>Boletales</taxon>
        <taxon>Sclerodermatineae</taxon>
        <taxon>Sclerodermataceae</taxon>
        <taxon>Scleroderma</taxon>
    </lineage>
</organism>
<dbReference type="InParanoid" id="A0A0C3DQ59"/>
<name>A0A0C3DQ59_9AGAM</name>
<protein>
    <submittedName>
        <fullName evidence="1">Uncharacterized protein</fullName>
    </submittedName>
</protein>